<gene>
    <name evidence="2" type="ORF">CK203_001858</name>
</gene>
<dbReference type="PANTHER" id="PTHR46347:SF1">
    <property type="entry name" value="RING_FYVE_PHD ZINC FINGER SUPERFAMILY PROTEIN"/>
    <property type="match status" value="1"/>
</dbReference>
<comment type="caution">
    <text evidence="2">The sequence shown here is derived from an EMBL/GenBank/DDBJ whole genome shotgun (WGS) entry which is preliminary data.</text>
</comment>
<keyword evidence="1" id="KW-1133">Transmembrane helix</keyword>
<accession>A0A438KJ66</accession>
<reference evidence="2 3" key="1">
    <citation type="journal article" date="2018" name="PLoS Genet.">
        <title>Population sequencing reveals clonal diversity and ancestral inbreeding in the grapevine cultivar Chardonnay.</title>
        <authorList>
            <person name="Roach M.J."/>
            <person name="Johnson D.L."/>
            <person name="Bohlmann J."/>
            <person name="van Vuuren H.J."/>
            <person name="Jones S.J."/>
            <person name="Pretorius I.S."/>
            <person name="Schmidt S.A."/>
            <person name="Borneman A.R."/>
        </authorList>
    </citation>
    <scope>NUCLEOTIDE SEQUENCE [LARGE SCALE GENOMIC DNA]</scope>
    <source>
        <strain evidence="3">cv. Chardonnay</strain>
        <tissue evidence="2">Leaf</tissue>
    </source>
</reference>
<evidence type="ECO:0000313" key="3">
    <source>
        <dbReference type="Proteomes" id="UP000288805"/>
    </source>
</evidence>
<dbReference type="AlphaFoldDB" id="A0A438KJ66"/>
<sequence>MERWINAIINHIHDKLGVPFTTSSWALWLPATLKPSLRALLAVIDMDVEFCIVPVHTCPLRVLADTAIYQALFVCGLTAQHALKVVQAQQDWFTVIGIFYSVLVATMVGQRIWQRHYHILAKRMLTKELSFSTQPFANGLTLGATVSNFLTSCLAVRIAELHEYVVEDVDGEMTGSEWSPPPLPSEHVQQLKALGLL</sequence>
<dbReference type="EMBL" id="QGNW01000005">
    <property type="protein sequence ID" value="RVX21230.1"/>
    <property type="molecule type" value="Genomic_DNA"/>
</dbReference>
<dbReference type="PANTHER" id="PTHR46347">
    <property type="entry name" value="RING/FYVE/PHD ZINC FINGER SUPERFAMILY PROTEIN"/>
    <property type="match status" value="1"/>
</dbReference>
<keyword evidence="1" id="KW-0812">Transmembrane</keyword>
<evidence type="ECO:0000313" key="2">
    <source>
        <dbReference type="EMBL" id="RVX21230.1"/>
    </source>
</evidence>
<feature type="transmembrane region" description="Helical" evidence="1">
    <location>
        <begin position="92"/>
        <end position="113"/>
    </location>
</feature>
<protein>
    <submittedName>
        <fullName evidence="2">Uncharacterized protein</fullName>
    </submittedName>
</protein>
<proteinExistence type="predicted"/>
<keyword evidence="1" id="KW-0472">Membrane</keyword>
<organism evidence="2 3">
    <name type="scientific">Vitis vinifera</name>
    <name type="common">Grape</name>
    <dbReference type="NCBI Taxonomy" id="29760"/>
    <lineage>
        <taxon>Eukaryota</taxon>
        <taxon>Viridiplantae</taxon>
        <taxon>Streptophyta</taxon>
        <taxon>Embryophyta</taxon>
        <taxon>Tracheophyta</taxon>
        <taxon>Spermatophyta</taxon>
        <taxon>Magnoliopsida</taxon>
        <taxon>eudicotyledons</taxon>
        <taxon>Gunneridae</taxon>
        <taxon>Pentapetalae</taxon>
        <taxon>rosids</taxon>
        <taxon>Vitales</taxon>
        <taxon>Vitaceae</taxon>
        <taxon>Viteae</taxon>
        <taxon>Vitis</taxon>
    </lineage>
</organism>
<dbReference type="Proteomes" id="UP000288805">
    <property type="component" value="Unassembled WGS sequence"/>
</dbReference>
<evidence type="ECO:0000256" key="1">
    <source>
        <dbReference type="SAM" id="Phobius"/>
    </source>
</evidence>
<name>A0A438KJ66_VITVI</name>